<evidence type="ECO:0000313" key="3">
    <source>
        <dbReference type="Proteomes" id="UP000620104"/>
    </source>
</evidence>
<organism evidence="2 3">
    <name type="scientific">Naganishia liquefaciens</name>
    <dbReference type="NCBI Taxonomy" id="104408"/>
    <lineage>
        <taxon>Eukaryota</taxon>
        <taxon>Fungi</taxon>
        <taxon>Dikarya</taxon>
        <taxon>Basidiomycota</taxon>
        <taxon>Agaricomycotina</taxon>
        <taxon>Tremellomycetes</taxon>
        <taxon>Filobasidiales</taxon>
        <taxon>Filobasidiaceae</taxon>
        <taxon>Naganishia</taxon>
    </lineage>
</organism>
<dbReference type="AlphaFoldDB" id="A0A8H3YGE0"/>
<dbReference type="Proteomes" id="UP000620104">
    <property type="component" value="Unassembled WGS sequence"/>
</dbReference>
<dbReference type="EMBL" id="BLZA01000032">
    <property type="protein sequence ID" value="GHJ88750.1"/>
    <property type="molecule type" value="Genomic_DNA"/>
</dbReference>
<keyword evidence="3" id="KW-1185">Reference proteome</keyword>
<feature type="region of interest" description="Disordered" evidence="1">
    <location>
        <begin position="1"/>
        <end position="32"/>
    </location>
</feature>
<protein>
    <submittedName>
        <fullName evidence="2">Uncharacterized protein</fullName>
    </submittedName>
</protein>
<comment type="caution">
    <text evidence="2">The sequence shown here is derived from an EMBL/GenBank/DDBJ whole genome shotgun (WGS) entry which is preliminary data.</text>
</comment>
<accession>A0A8H3YGE0</accession>
<evidence type="ECO:0000256" key="1">
    <source>
        <dbReference type="SAM" id="MobiDB-lite"/>
    </source>
</evidence>
<gene>
    <name evidence="2" type="ORF">NliqN6_5152</name>
</gene>
<feature type="compositionally biased region" description="Basic and acidic residues" evidence="1">
    <location>
        <begin position="15"/>
        <end position="32"/>
    </location>
</feature>
<dbReference type="OrthoDB" id="2596593at2759"/>
<sequence length="473" mass="52880">MKISLDLNRTTSSSDHLRSEAQKSKDAGRDDQTLAGTVALEDEKPEGYAEGHDTFSYFDYATSGLENLRDTANRLNKEVCLPESELIAAIIEDCRTWMIQHMEYIEEAALPALPRMGKLFWRLQNELYNAVVLPRAKQAKVLSTSEKSLKIAFQYLSSLVLFEALLWHMEIVDGKTFTILEEIVQRLREKRVNDREYRDAARQSLDLLQSLKASQPKLDRRGMHALALMSQIAQDISSQFSVPVEKNSVSRKVKSILKPSISKGKESNNPISATKAAEGVLSSAECFTSEKSSAAPMNSEPEPELYNYKGQVVTRSAIELLEAEDRLAAKGGLFERDGVIMTASALSLLQAQEALDRADSAGQGDYGPDIWDPIRYDALVPCSSLPTESLPLGICNVAASIFPGGPKGWIQRINGPWCKKMEECQYSTRTARKWKIGMMLTWTQLKPETCRSLGSKAWWIILTRVVPGKLQRR</sequence>
<reference evidence="2" key="1">
    <citation type="submission" date="2020-07" db="EMBL/GenBank/DDBJ databases">
        <title>Draft Genome Sequence of a Deep-Sea Yeast, Naganishia (Cryptococcus) liquefaciens strain N6.</title>
        <authorList>
            <person name="Han Y.W."/>
            <person name="Kajitani R."/>
            <person name="Morimoto H."/>
            <person name="Parhat M."/>
            <person name="Tsubouchi H."/>
            <person name="Bakenova O."/>
            <person name="Ogata M."/>
            <person name="Argunhan B."/>
            <person name="Aoki R."/>
            <person name="Kajiwara S."/>
            <person name="Itoh T."/>
            <person name="Iwasaki H."/>
        </authorList>
    </citation>
    <scope>NUCLEOTIDE SEQUENCE</scope>
    <source>
        <strain evidence="2">N6</strain>
    </source>
</reference>
<evidence type="ECO:0000313" key="2">
    <source>
        <dbReference type="EMBL" id="GHJ88750.1"/>
    </source>
</evidence>
<proteinExistence type="predicted"/>
<name>A0A8H3YGE0_9TREE</name>